<dbReference type="PROSITE" id="PS00194">
    <property type="entry name" value="THIOREDOXIN_1"/>
    <property type="match status" value="1"/>
</dbReference>
<dbReference type="PROSITE" id="PS51352">
    <property type="entry name" value="THIOREDOXIN_2"/>
    <property type="match status" value="1"/>
</dbReference>
<dbReference type="CDD" id="cd02966">
    <property type="entry name" value="TlpA_like_family"/>
    <property type="match status" value="1"/>
</dbReference>
<keyword evidence="4" id="KW-0676">Redox-active center</keyword>
<dbReference type="EMBL" id="AODQ01000119">
    <property type="protein sequence ID" value="EMR01386.1"/>
    <property type="molecule type" value="Genomic_DNA"/>
</dbReference>
<dbReference type="SUPFAM" id="SSF52833">
    <property type="entry name" value="Thioredoxin-like"/>
    <property type="match status" value="1"/>
</dbReference>
<dbReference type="RefSeq" id="WP_009196856.1">
    <property type="nucleotide sequence ID" value="NZ_AODQ01000119.1"/>
</dbReference>
<proteinExistence type="predicted"/>
<dbReference type="GO" id="GO:0017004">
    <property type="term" value="P:cytochrome complex assembly"/>
    <property type="evidence" value="ECO:0007669"/>
    <property type="project" value="UniProtKB-KW"/>
</dbReference>
<dbReference type="GO" id="GO:0030313">
    <property type="term" value="C:cell envelope"/>
    <property type="evidence" value="ECO:0007669"/>
    <property type="project" value="UniProtKB-SubCell"/>
</dbReference>
<organism evidence="6 7">
    <name type="scientific">Cesiribacter andamanensis AMV16</name>
    <dbReference type="NCBI Taxonomy" id="1279009"/>
    <lineage>
        <taxon>Bacteria</taxon>
        <taxon>Pseudomonadati</taxon>
        <taxon>Bacteroidota</taxon>
        <taxon>Cytophagia</taxon>
        <taxon>Cytophagales</taxon>
        <taxon>Cesiribacteraceae</taxon>
        <taxon>Cesiribacter</taxon>
    </lineage>
</organism>
<comment type="subcellular location">
    <subcellularLocation>
        <location evidence="1">Cell envelope</location>
    </subcellularLocation>
</comment>
<dbReference type="InterPro" id="IPR013766">
    <property type="entry name" value="Thioredoxin_domain"/>
</dbReference>
<evidence type="ECO:0000256" key="4">
    <source>
        <dbReference type="ARBA" id="ARBA00023284"/>
    </source>
</evidence>
<dbReference type="eggNOG" id="COG0526">
    <property type="taxonomic scope" value="Bacteria"/>
</dbReference>
<dbReference type="AlphaFoldDB" id="M7N2E8"/>
<dbReference type="Gene3D" id="3.40.30.10">
    <property type="entry name" value="Glutaredoxin"/>
    <property type="match status" value="1"/>
</dbReference>
<evidence type="ECO:0000313" key="7">
    <source>
        <dbReference type="Proteomes" id="UP000011910"/>
    </source>
</evidence>
<dbReference type="InterPro" id="IPR017937">
    <property type="entry name" value="Thioredoxin_CS"/>
</dbReference>
<dbReference type="InterPro" id="IPR050553">
    <property type="entry name" value="Thioredoxin_ResA/DsbE_sf"/>
</dbReference>
<protein>
    <submittedName>
        <fullName evidence="6">Thiol-disulfide oxidoreductase resA</fullName>
    </submittedName>
</protein>
<dbReference type="GO" id="GO:0016209">
    <property type="term" value="F:antioxidant activity"/>
    <property type="evidence" value="ECO:0007669"/>
    <property type="project" value="InterPro"/>
</dbReference>
<keyword evidence="3" id="KW-1015">Disulfide bond</keyword>
<evidence type="ECO:0000256" key="2">
    <source>
        <dbReference type="ARBA" id="ARBA00022748"/>
    </source>
</evidence>
<dbReference type="OrthoDB" id="6399635at2"/>
<dbReference type="InterPro" id="IPR036249">
    <property type="entry name" value="Thioredoxin-like_sf"/>
</dbReference>
<dbReference type="PANTHER" id="PTHR42852:SF6">
    <property type="entry name" value="THIOL:DISULFIDE INTERCHANGE PROTEIN DSBE"/>
    <property type="match status" value="1"/>
</dbReference>
<dbReference type="GO" id="GO:0016491">
    <property type="term" value="F:oxidoreductase activity"/>
    <property type="evidence" value="ECO:0007669"/>
    <property type="project" value="InterPro"/>
</dbReference>
<sequence>MESSITAVYAVNYLNREEDFPFLDTLATRLSQDLPSSRYVQDFAQGVDKMRGTTIGQVAPEISLPNPEGVTKRLSDLRGNIVMIDFWAAWCGPCRRENPNVVRLYEKYKDKGFEIYGVSLDRSREDWVAAIAKDGLTWTQVSDLSYFNSEAAQTYGINAIPATVLLDKEGRIIARNLRGQALEDKLAEIFAKQ</sequence>
<accession>M7N2E8</accession>
<keyword evidence="7" id="KW-1185">Reference proteome</keyword>
<dbReference type="Proteomes" id="UP000011910">
    <property type="component" value="Unassembled WGS sequence"/>
</dbReference>
<keyword evidence="2" id="KW-0201">Cytochrome c-type biogenesis</keyword>
<gene>
    <name evidence="6" type="primary">resA_4</name>
    <name evidence="6" type="ORF">ADICEAN_03474</name>
</gene>
<dbReference type="InterPro" id="IPR000866">
    <property type="entry name" value="AhpC/TSA"/>
</dbReference>
<evidence type="ECO:0000256" key="1">
    <source>
        <dbReference type="ARBA" id="ARBA00004196"/>
    </source>
</evidence>
<name>M7N2E8_9BACT</name>
<evidence type="ECO:0000259" key="5">
    <source>
        <dbReference type="PROSITE" id="PS51352"/>
    </source>
</evidence>
<dbReference type="Pfam" id="PF00578">
    <property type="entry name" value="AhpC-TSA"/>
    <property type="match status" value="1"/>
</dbReference>
<dbReference type="PANTHER" id="PTHR42852">
    <property type="entry name" value="THIOL:DISULFIDE INTERCHANGE PROTEIN DSBE"/>
    <property type="match status" value="1"/>
</dbReference>
<dbReference type="STRING" id="1279009.ADICEAN_03474"/>
<evidence type="ECO:0000313" key="6">
    <source>
        <dbReference type="EMBL" id="EMR01386.1"/>
    </source>
</evidence>
<dbReference type="PATRIC" id="fig|1279009.4.peg.3518"/>
<comment type="caution">
    <text evidence="6">The sequence shown here is derived from an EMBL/GenBank/DDBJ whole genome shotgun (WGS) entry which is preliminary data.</text>
</comment>
<feature type="domain" description="Thioredoxin" evidence="5">
    <location>
        <begin position="53"/>
        <end position="193"/>
    </location>
</feature>
<reference evidence="6 7" key="1">
    <citation type="journal article" date="2013" name="Genome Announc.">
        <title>Draft Genome Sequence of Cesiribacter andamanensis Strain AMV16T, Isolated from a Soil Sample from a Mud Volcano in the Andaman Islands, India.</title>
        <authorList>
            <person name="Shivaji S."/>
            <person name="Ara S."/>
            <person name="Begum Z."/>
            <person name="Srinivas T.N."/>
            <person name="Singh A."/>
            <person name="Kumar Pinnaka A."/>
        </authorList>
    </citation>
    <scope>NUCLEOTIDE SEQUENCE [LARGE SCALE GENOMIC DNA]</scope>
    <source>
        <strain evidence="6 7">AMV16</strain>
    </source>
</reference>
<evidence type="ECO:0000256" key="3">
    <source>
        <dbReference type="ARBA" id="ARBA00023157"/>
    </source>
</evidence>